<dbReference type="PANTHER" id="PTHR33362:SF7">
    <property type="entry name" value="SLL1103 PROTEIN"/>
    <property type="match status" value="1"/>
</dbReference>
<gene>
    <name evidence="11" type="primary">dctM</name>
    <name evidence="11" type="ORF">DTO96_101914</name>
</gene>
<evidence type="ECO:0000313" key="11">
    <source>
        <dbReference type="EMBL" id="AXF86173.1"/>
    </source>
</evidence>
<dbReference type="EMBL" id="CP031124">
    <property type="protein sequence ID" value="AXF86173.1"/>
    <property type="molecule type" value="Genomic_DNA"/>
</dbReference>
<evidence type="ECO:0000259" key="10">
    <source>
        <dbReference type="Pfam" id="PF06808"/>
    </source>
</evidence>
<dbReference type="RefSeq" id="WP_114563279.1">
    <property type="nucleotide sequence ID" value="NZ_CP031124.1"/>
</dbReference>
<feature type="transmembrane region" description="Helical" evidence="9">
    <location>
        <begin position="491"/>
        <end position="517"/>
    </location>
</feature>
<feature type="transmembrane region" description="Helical" evidence="9">
    <location>
        <begin position="311"/>
        <end position="332"/>
    </location>
</feature>
<feature type="region of interest" description="Disordered" evidence="8">
    <location>
        <begin position="559"/>
        <end position="607"/>
    </location>
</feature>
<feature type="transmembrane region" description="Helical" evidence="9">
    <location>
        <begin position="191"/>
        <end position="211"/>
    </location>
</feature>
<keyword evidence="6 9" id="KW-0472">Membrane</keyword>
<feature type="transmembrane region" description="Helical" evidence="9">
    <location>
        <begin position="272"/>
        <end position="291"/>
    </location>
</feature>
<feature type="transmembrane region" description="Helical" evidence="9">
    <location>
        <begin position="59"/>
        <end position="81"/>
    </location>
</feature>
<keyword evidence="2" id="KW-1003">Cell membrane</keyword>
<feature type="domain" description="TRAP C4-dicarboxylate transport system permease DctM subunit" evidence="10">
    <location>
        <begin position="14"/>
        <end position="515"/>
    </location>
</feature>
<feature type="compositionally biased region" description="Basic and acidic residues" evidence="8">
    <location>
        <begin position="568"/>
        <end position="584"/>
    </location>
</feature>
<keyword evidence="12" id="KW-1185">Reference proteome</keyword>
<feature type="transmembrane region" description="Helical" evidence="9">
    <location>
        <begin position="105"/>
        <end position="135"/>
    </location>
</feature>
<dbReference type="KEGG" id="hyf:DTO96_101914"/>
<evidence type="ECO:0000256" key="6">
    <source>
        <dbReference type="ARBA" id="ARBA00023136"/>
    </source>
</evidence>
<reference evidence="12" key="1">
    <citation type="submission" date="2018-07" db="EMBL/GenBank/DDBJ databases">
        <authorList>
            <person name="Kim H."/>
        </authorList>
    </citation>
    <scope>NUCLEOTIDE SEQUENCE [LARGE SCALE GENOMIC DNA]</scope>
    <source>
        <strain evidence="12">F02</strain>
    </source>
</reference>
<comment type="function">
    <text evidence="7">Part of the tripartite ATP-independent periplasmic (TRAP) transport system.</text>
</comment>
<evidence type="ECO:0000256" key="7">
    <source>
        <dbReference type="RuleBase" id="RU369079"/>
    </source>
</evidence>
<dbReference type="PANTHER" id="PTHR33362">
    <property type="entry name" value="SIALIC ACID TRAP TRANSPORTER PERMEASE PROTEIN SIAT-RELATED"/>
    <property type="match status" value="1"/>
</dbReference>
<keyword evidence="4 9" id="KW-0812">Transmembrane</keyword>
<evidence type="ECO:0000313" key="12">
    <source>
        <dbReference type="Proteomes" id="UP000252182"/>
    </source>
</evidence>
<dbReference type="OrthoDB" id="9796052at2"/>
<keyword evidence="7" id="KW-0813">Transport</keyword>
<feature type="transmembrane region" description="Helical" evidence="9">
    <location>
        <begin position="368"/>
        <end position="389"/>
    </location>
</feature>
<evidence type="ECO:0000256" key="3">
    <source>
        <dbReference type="ARBA" id="ARBA00022519"/>
    </source>
</evidence>
<feature type="transmembrane region" description="Helical" evidence="9">
    <location>
        <begin position="30"/>
        <end position="47"/>
    </location>
</feature>
<feature type="transmembrane region" description="Helical" evidence="9">
    <location>
        <begin position="147"/>
        <end position="171"/>
    </location>
</feature>
<accession>A0A345DCT5</accession>
<dbReference type="InterPro" id="IPR010656">
    <property type="entry name" value="DctM"/>
</dbReference>
<keyword evidence="3 7" id="KW-0997">Cell inner membrane</keyword>
<dbReference type="InterPro" id="IPR004681">
    <property type="entry name" value="TRAP_DctM"/>
</dbReference>
<dbReference type="GO" id="GO:0005886">
    <property type="term" value="C:plasma membrane"/>
    <property type="evidence" value="ECO:0007669"/>
    <property type="project" value="UniProtKB-SubCell"/>
</dbReference>
<evidence type="ECO:0000256" key="9">
    <source>
        <dbReference type="SAM" id="Phobius"/>
    </source>
</evidence>
<evidence type="ECO:0000256" key="5">
    <source>
        <dbReference type="ARBA" id="ARBA00022989"/>
    </source>
</evidence>
<feature type="transmembrane region" description="Helical" evidence="9">
    <location>
        <begin position="232"/>
        <end position="252"/>
    </location>
</feature>
<name>A0A345DCT5_9BURK</name>
<evidence type="ECO:0000256" key="4">
    <source>
        <dbReference type="ARBA" id="ARBA00022692"/>
    </source>
</evidence>
<feature type="transmembrane region" description="Helical" evidence="9">
    <location>
        <begin position="409"/>
        <end position="430"/>
    </location>
</feature>
<comment type="subcellular location">
    <subcellularLocation>
        <location evidence="1 7">Cell inner membrane</location>
        <topology evidence="1 7">Multi-pass membrane protein</topology>
    </subcellularLocation>
</comment>
<dbReference type="Proteomes" id="UP000252182">
    <property type="component" value="Chromosome"/>
</dbReference>
<dbReference type="GO" id="GO:0022857">
    <property type="term" value="F:transmembrane transporter activity"/>
    <property type="evidence" value="ECO:0007669"/>
    <property type="project" value="UniProtKB-UniRule"/>
</dbReference>
<sequence length="607" mass="63984">MDIIAANLAPIMFLGLMAFMLSGFPITFSLAANGLLFAAIGIGLGIFSPNQMQALPNRIYGIMMNDTLLAIPFFTFMGLILERSGMAEDLLDTIGQLFGPIRGGLAYAVILVGALLAATTGVVAASVIAMGLISLPLMLKYGYDKRVASGTIAASGTLAQIIPPSLVLIVLASQLGRPVGDLYKAAFTPGFILVGLYILYILLVSIVKPTWVPALPIEARTFKRTQNGGSGALSLLAILALSLAVFYAFLTYSTRGVSEAHKIFGADTIEESFNRATIVALSVAIVVVYALAKFDQILKIGVLSDMAQRVVFVLVPPLALIFLVLGTVFMGIATPTEGGGLGAIGAILLALSKNRLNLGLTKQAMESTLKLTSFVLFILIGSTVFNLVFQSIKGDKWVEHLLTAIPGGQIGFLIVINLLFFFLAFFLEFFELSFILVPLVAPVAEKLGIDLVWFGVLLAVNMQTSFMHPPFGFALFYLRSVAPKAVKTTDIYLGAIPYVLIQLIVVALIIIFPSIVVTDKTKANDGKPAAISPAGGKASPSLNLDLGVGAGGAPPPALPAAPALDLSKPADKSAEPLTKVEAKPTAKTTEPAKPADGAPKFDFVPAK</sequence>
<evidence type="ECO:0000256" key="8">
    <source>
        <dbReference type="SAM" id="MobiDB-lite"/>
    </source>
</evidence>
<evidence type="ECO:0000256" key="1">
    <source>
        <dbReference type="ARBA" id="ARBA00004429"/>
    </source>
</evidence>
<protein>
    <submittedName>
        <fullName evidence="11">C4-dicarboxylate TRAP transporter large permease protein DctM</fullName>
    </submittedName>
</protein>
<feature type="transmembrane region" description="Helical" evidence="9">
    <location>
        <begin position="338"/>
        <end position="356"/>
    </location>
</feature>
<proteinExistence type="predicted"/>
<dbReference type="Pfam" id="PF06808">
    <property type="entry name" value="DctM"/>
    <property type="match status" value="1"/>
</dbReference>
<dbReference type="AlphaFoldDB" id="A0A345DCT5"/>
<organism evidence="11 12">
    <name type="scientific">Ephemeroptericola cinctiostellae</name>
    <dbReference type="NCBI Taxonomy" id="2268024"/>
    <lineage>
        <taxon>Bacteria</taxon>
        <taxon>Pseudomonadati</taxon>
        <taxon>Pseudomonadota</taxon>
        <taxon>Betaproteobacteria</taxon>
        <taxon>Burkholderiales</taxon>
        <taxon>Burkholderiaceae</taxon>
        <taxon>Ephemeroptericola</taxon>
    </lineage>
</organism>
<feature type="transmembrane region" description="Helical" evidence="9">
    <location>
        <begin position="7"/>
        <end position="24"/>
    </location>
</feature>
<evidence type="ECO:0000256" key="2">
    <source>
        <dbReference type="ARBA" id="ARBA00022475"/>
    </source>
</evidence>
<keyword evidence="5 9" id="KW-1133">Transmembrane helix</keyword>